<evidence type="ECO:0000256" key="1">
    <source>
        <dbReference type="SAM" id="MobiDB-lite"/>
    </source>
</evidence>
<gene>
    <name evidence="2" type="ORF">EYH21_00255</name>
</gene>
<accession>A0A832ZJ03</accession>
<reference evidence="2" key="1">
    <citation type="journal article" date="2020" name="ISME J.">
        <title>Gammaproteobacteria mediating utilization of methyl-, sulfur- and petroleum organic compounds in deep ocean hydrothermal plumes.</title>
        <authorList>
            <person name="Zhou Z."/>
            <person name="Liu Y."/>
            <person name="Pan J."/>
            <person name="Cron B.R."/>
            <person name="Toner B.M."/>
            <person name="Anantharaman K."/>
            <person name="Breier J.A."/>
            <person name="Dick G.J."/>
            <person name="Li M."/>
        </authorList>
    </citation>
    <scope>NUCLEOTIDE SEQUENCE</scope>
    <source>
        <strain evidence="2">SZUA-1471</strain>
    </source>
</reference>
<evidence type="ECO:0000313" key="3">
    <source>
        <dbReference type="Proteomes" id="UP000618343"/>
    </source>
</evidence>
<feature type="compositionally biased region" description="Polar residues" evidence="1">
    <location>
        <begin position="72"/>
        <end position="81"/>
    </location>
</feature>
<comment type="caution">
    <text evidence="2">The sequence shown here is derived from an EMBL/GenBank/DDBJ whole genome shotgun (WGS) entry which is preliminary data.</text>
</comment>
<name>A0A832ZJ03_9EURY</name>
<evidence type="ECO:0000313" key="2">
    <source>
        <dbReference type="EMBL" id="HIP90723.1"/>
    </source>
</evidence>
<dbReference type="Proteomes" id="UP000618343">
    <property type="component" value="Unassembled WGS sequence"/>
</dbReference>
<protein>
    <submittedName>
        <fullName evidence="2">Uncharacterized protein</fullName>
    </submittedName>
</protein>
<dbReference type="AlphaFoldDB" id="A0A832ZJ03"/>
<sequence>MKVSYKDVVILILLVSQIVLVFHITSKTDNNPDYLVVDNIEDVEVDTLNNTLYNSNVNSNFTKEEDIDDNRSPYTGINNSDIPPYPKRDNSTIRHLSLDQLFLDLSYSNVTTPLHTVENGEGIIKTYRKDGRTINFDVRNYKINLDNPPWYLKVLKEKRPFKYGIYYKYTYIRRAGNNTSVNYCYYRSIGDYHIIMGFDKEDDFVRDMWLRWNEHIESIQ</sequence>
<organism evidence="2 3">
    <name type="scientific">Methanothermococcus okinawensis</name>
    <dbReference type="NCBI Taxonomy" id="155863"/>
    <lineage>
        <taxon>Archaea</taxon>
        <taxon>Methanobacteriati</taxon>
        <taxon>Methanobacteriota</taxon>
        <taxon>Methanomada group</taxon>
        <taxon>Methanococci</taxon>
        <taxon>Methanococcales</taxon>
        <taxon>Methanococcaceae</taxon>
        <taxon>Methanothermococcus</taxon>
    </lineage>
</organism>
<proteinExistence type="predicted"/>
<feature type="region of interest" description="Disordered" evidence="1">
    <location>
        <begin position="62"/>
        <end position="83"/>
    </location>
</feature>
<dbReference type="EMBL" id="DQUO01000002">
    <property type="protein sequence ID" value="HIP90723.1"/>
    <property type="molecule type" value="Genomic_DNA"/>
</dbReference>